<organism evidence="1">
    <name type="scientific">Streptomyces sp. gb1(2016)</name>
    <dbReference type="NCBI Taxonomy" id="1828321"/>
    <lineage>
        <taxon>Bacteria</taxon>
        <taxon>Bacillati</taxon>
        <taxon>Actinomycetota</taxon>
        <taxon>Actinomycetes</taxon>
        <taxon>Kitasatosporales</taxon>
        <taxon>Streptomycetaceae</taxon>
        <taxon>Streptomyces</taxon>
    </lineage>
</organism>
<dbReference type="EMBL" id="RDBM01000035">
    <property type="protein sequence ID" value="TXS26613.1"/>
    <property type="molecule type" value="Genomic_DNA"/>
</dbReference>
<proteinExistence type="predicted"/>
<accession>A0A652KSB0</accession>
<gene>
    <name evidence="1" type="ORF">EAO74_10805</name>
</gene>
<protein>
    <submittedName>
        <fullName evidence="1">DUF2804 domain-containing protein</fullName>
    </submittedName>
</protein>
<reference evidence="1" key="1">
    <citation type="submission" date="2018-10" db="EMBL/GenBank/DDBJ databases">
        <authorList>
            <person name="Hariharan J."/>
            <person name="Choudoir M.J."/>
            <person name="Diebold P."/>
            <person name="Panke-Buisse K."/>
            <person name="Campbell A.N."/>
            <person name="Buckley D.H."/>
        </authorList>
    </citation>
    <scope>NUCLEOTIDE SEQUENCE</scope>
    <source>
        <strain evidence="1">Gb1</strain>
    </source>
</reference>
<dbReference type="PANTHER" id="PTHR35868">
    <property type="entry name" value="DUF2804 DOMAIN-CONTAINING PROTEIN-RELATED"/>
    <property type="match status" value="1"/>
</dbReference>
<dbReference type="Pfam" id="PF10974">
    <property type="entry name" value="DUF2804"/>
    <property type="match status" value="1"/>
</dbReference>
<evidence type="ECO:0000313" key="1">
    <source>
        <dbReference type="EMBL" id="TXS26613.1"/>
    </source>
</evidence>
<dbReference type="PANTHER" id="PTHR35868:SF3">
    <property type="entry name" value="DUF2804 DOMAIN-CONTAINING PROTEIN"/>
    <property type="match status" value="1"/>
</dbReference>
<dbReference type="InterPro" id="IPR021243">
    <property type="entry name" value="DUF2804"/>
</dbReference>
<comment type="caution">
    <text evidence="1">The sequence shown here is derived from an EMBL/GenBank/DDBJ whole genome shotgun (WGS) entry which is preliminary data.</text>
</comment>
<dbReference type="AlphaFoldDB" id="A0A652KSB0"/>
<name>A0A652KSB0_9ACTN</name>
<sequence>MAPHEHEITEPVDLCLPDGSLNPAAVGWSRKPLHRANLRGWGRTKRWEYWCVTTPTHLVALTVSDLDFLALNAVYVLEFGPGGREFERSSIVPVGRGVHLPDTIAGAPGSEDVVVGPARPSGGKVRIEIRDENAGTRLRARCLTPERLPLEVDILVQRPEGHESLSVVVPWSEQRFQYTSKHTALPATGRVRIGREILTFGKEPGETWAVLDHGRGRWPRTVDWNWGAASGRTDGHTVGLQFGGRWTEGTGSTENALCVDGRLTKIGEELDWRWSASDALAPWTLRTPSTGQVDLTFTPFHNRAVHTDVGLIANRTDQRFGHYDGRIRTDDGEEIAVEHLLGWAEDVHMRW</sequence>
<dbReference type="RefSeq" id="WP_147983504.1">
    <property type="nucleotide sequence ID" value="NZ_RDBM01000035.1"/>
</dbReference>